<feature type="binding site" evidence="9">
    <location>
        <position position="10"/>
    </location>
    <ligand>
        <name>S-adenosyl-L-methionine</name>
        <dbReference type="ChEBI" id="CHEBI:59789"/>
    </ligand>
</feature>
<gene>
    <name evidence="9" type="primary">tpm</name>
    <name evidence="10" type="ORF">HNQ58_000095</name>
</gene>
<dbReference type="GO" id="GO:0032259">
    <property type="term" value="P:methylation"/>
    <property type="evidence" value="ECO:0007669"/>
    <property type="project" value="UniProtKB-KW"/>
</dbReference>
<keyword evidence="5 9" id="KW-0963">Cytoplasm</keyword>
<dbReference type="Proteomes" id="UP000519004">
    <property type="component" value="Unassembled WGS sequence"/>
</dbReference>
<evidence type="ECO:0000256" key="6">
    <source>
        <dbReference type="ARBA" id="ARBA00022603"/>
    </source>
</evidence>
<comment type="similarity">
    <text evidence="3 9">Belongs to the class I-like SAM-binding methyltransferase superfamily. TPMT family.</text>
</comment>
<dbReference type="PANTHER" id="PTHR10259:SF11">
    <property type="entry name" value="THIOPURINE S-METHYLTRANSFERASE"/>
    <property type="match status" value="1"/>
</dbReference>
<dbReference type="FunFam" id="3.40.50.150:FF:000101">
    <property type="entry name" value="Thiopurine S-methyltransferase"/>
    <property type="match status" value="1"/>
</dbReference>
<dbReference type="InterPro" id="IPR029063">
    <property type="entry name" value="SAM-dependent_MTases_sf"/>
</dbReference>
<dbReference type="InterPro" id="IPR025835">
    <property type="entry name" value="Thiopurine_S-MeTrfase"/>
</dbReference>
<dbReference type="GO" id="GO:0008119">
    <property type="term" value="F:thiopurine S-methyltransferase activity"/>
    <property type="evidence" value="ECO:0007669"/>
    <property type="project" value="UniProtKB-UniRule"/>
</dbReference>
<proteinExistence type="inferred from homology"/>
<dbReference type="HAMAP" id="MF_00812">
    <property type="entry name" value="Thiopur_methtran"/>
    <property type="match status" value="1"/>
</dbReference>
<dbReference type="PANTHER" id="PTHR10259">
    <property type="entry name" value="THIOPURINE S-METHYLTRANSFERASE"/>
    <property type="match status" value="1"/>
</dbReference>
<accession>A0A7W7V8G3</accession>
<evidence type="ECO:0000313" key="11">
    <source>
        <dbReference type="Proteomes" id="UP000519004"/>
    </source>
</evidence>
<protein>
    <recommendedName>
        <fullName evidence="4 9">Thiopurine S-methyltransferase</fullName>
        <ecNumber evidence="4 9">2.1.1.67</ecNumber>
    </recommendedName>
    <alternativeName>
        <fullName evidence="9">Thiopurine methyltransferase</fullName>
    </alternativeName>
</protein>
<organism evidence="10 11">
    <name type="scientific">Rehaibacterium terrae</name>
    <dbReference type="NCBI Taxonomy" id="1341696"/>
    <lineage>
        <taxon>Bacteria</taxon>
        <taxon>Pseudomonadati</taxon>
        <taxon>Pseudomonadota</taxon>
        <taxon>Gammaproteobacteria</taxon>
        <taxon>Lysobacterales</taxon>
        <taxon>Lysobacteraceae</taxon>
        <taxon>Rehaibacterium</taxon>
    </lineage>
</organism>
<comment type="subcellular location">
    <subcellularLocation>
        <location evidence="2 9">Cytoplasm</location>
    </subcellularLocation>
</comment>
<dbReference type="PROSITE" id="PS51585">
    <property type="entry name" value="SAM_MT_TPMT"/>
    <property type="match status" value="1"/>
</dbReference>
<evidence type="ECO:0000256" key="7">
    <source>
        <dbReference type="ARBA" id="ARBA00022679"/>
    </source>
</evidence>
<feature type="binding site" evidence="9">
    <location>
        <position position="123"/>
    </location>
    <ligand>
        <name>S-adenosyl-L-methionine</name>
        <dbReference type="ChEBI" id="CHEBI:59789"/>
    </ligand>
</feature>
<dbReference type="Gene3D" id="3.40.50.150">
    <property type="entry name" value="Vaccinia Virus protein VP39"/>
    <property type="match status" value="1"/>
</dbReference>
<dbReference type="InterPro" id="IPR008854">
    <property type="entry name" value="TPMT"/>
</dbReference>
<keyword evidence="6 9" id="KW-0489">Methyltransferase</keyword>
<comment type="caution">
    <text evidence="10">The sequence shown here is derived from an EMBL/GenBank/DDBJ whole genome shotgun (WGS) entry which is preliminary data.</text>
</comment>
<dbReference type="GO" id="GO:0005737">
    <property type="term" value="C:cytoplasm"/>
    <property type="evidence" value="ECO:0007669"/>
    <property type="project" value="UniProtKB-SubCell"/>
</dbReference>
<dbReference type="Pfam" id="PF05724">
    <property type="entry name" value="TPMT"/>
    <property type="match status" value="1"/>
</dbReference>
<dbReference type="NCBIfam" id="TIGR03840">
    <property type="entry name" value="TMPT_Se_Te"/>
    <property type="match status" value="1"/>
</dbReference>
<keyword evidence="11" id="KW-1185">Reference proteome</keyword>
<dbReference type="NCBIfam" id="NF009732">
    <property type="entry name" value="PRK13255.1"/>
    <property type="match status" value="1"/>
</dbReference>
<dbReference type="PIRSF" id="PIRSF023956">
    <property type="entry name" value="Thiopurine_S-methyltransferase"/>
    <property type="match status" value="1"/>
</dbReference>
<dbReference type="GO" id="GO:0010038">
    <property type="term" value="P:response to metal ion"/>
    <property type="evidence" value="ECO:0007669"/>
    <property type="project" value="InterPro"/>
</dbReference>
<keyword evidence="7 9" id="KW-0808">Transferase</keyword>
<evidence type="ECO:0000256" key="9">
    <source>
        <dbReference type="HAMAP-Rule" id="MF_00812"/>
    </source>
</evidence>
<dbReference type="EMBL" id="JACHHX010000001">
    <property type="protein sequence ID" value="MBB5014224.1"/>
    <property type="molecule type" value="Genomic_DNA"/>
</dbReference>
<keyword evidence="8 9" id="KW-0949">S-adenosyl-L-methionine</keyword>
<evidence type="ECO:0000256" key="4">
    <source>
        <dbReference type="ARBA" id="ARBA00011905"/>
    </source>
</evidence>
<dbReference type="SUPFAM" id="SSF53335">
    <property type="entry name" value="S-adenosyl-L-methionine-dependent methyltransferases"/>
    <property type="match status" value="1"/>
</dbReference>
<evidence type="ECO:0000313" key="10">
    <source>
        <dbReference type="EMBL" id="MBB5014224.1"/>
    </source>
</evidence>
<evidence type="ECO:0000256" key="3">
    <source>
        <dbReference type="ARBA" id="ARBA00008145"/>
    </source>
</evidence>
<feature type="binding site" evidence="9">
    <location>
        <position position="45"/>
    </location>
    <ligand>
        <name>S-adenosyl-L-methionine</name>
        <dbReference type="ChEBI" id="CHEBI:59789"/>
    </ligand>
</feature>
<feature type="binding site" evidence="9">
    <location>
        <position position="66"/>
    </location>
    <ligand>
        <name>S-adenosyl-L-methionine</name>
        <dbReference type="ChEBI" id="CHEBI:59789"/>
    </ligand>
</feature>
<evidence type="ECO:0000256" key="5">
    <source>
        <dbReference type="ARBA" id="ARBA00022490"/>
    </source>
</evidence>
<dbReference type="RefSeq" id="WP_183946820.1">
    <property type="nucleotide sequence ID" value="NZ_JACHHX010000001.1"/>
</dbReference>
<dbReference type="EC" id="2.1.1.67" evidence="4 9"/>
<dbReference type="InterPro" id="IPR022474">
    <property type="entry name" value="Thiopur_S-MeTfrase_Se/Te_detox"/>
</dbReference>
<evidence type="ECO:0000256" key="2">
    <source>
        <dbReference type="ARBA" id="ARBA00004496"/>
    </source>
</evidence>
<comment type="catalytic activity">
    <reaction evidence="1 9">
        <text>S-adenosyl-L-methionine + a thiopurine = S-adenosyl-L-homocysteine + a thiopurine S-methylether.</text>
        <dbReference type="EC" id="2.1.1.67"/>
    </reaction>
</comment>
<dbReference type="AlphaFoldDB" id="A0A7W7V8G3"/>
<reference evidence="10 11" key="1">
    <citation type="submission" date="2020-08" db="EMBL/GenBank/DDBJ databases">
        <title>Genomic Encyclopedia of Type Strains, Phase IV (KMG-IV): sequencing the most valuable type-strain genomes for metagenomic binning, comparative biology and taxonomic classification.</title>
        <authorList>
            <person name="Goeker M."/>
        </authorList>
    </citation>
    <scope>NUCLEOTIDE SEQUENCE [LARGE SCALE GENOMIC DNA]</scope>
    <source>
        <strain evidence="10 11">DSM 25897</strain>
    </source>
</reference>
<evidence type="ECO:0000256" key="1">
    <source>
        <dbReference type="ARBA" id="ARBA00000903"/>
    </source>
</evidence>
<evidence type="ECO:0000256" key="8">
    <source>
        <dbReference type="ARBA" id="ARBA00022691"/>
    </source>
</evidence>
<name>A0A7W7V8G3_9GAMM</name>
<sequence>MDAAYWLQRWAEGRTGWHQPEPNRLLERHWASLKAPPGSRVFVPLCGKSLDMVWLAAQGHEVLGVELSRAAVEAFFAEQGLAPEVVEDGRFRRYRAQGIELLVGDAFALTADDLADCRAAYDRAALIALPPALRERYVRELYARLPAGCMTLLITLEYPPGEKEGPPFSVDEAEVHRLFEPGWQITLEQRVDILDREPSFREEGVTRLHTAAYRLRKRLG</sequence>